<dbReference type="GO" id="GO:0003700">
    <property type="term" value="F:DNA-binding transcription factor activity"/>
    <property type="evidence" value="ECO:0007669"/>
    <property type="project" value="InterPro"/>
</dbReference>
<evidence type="ECO:0000259" key="1">
    <source>
        <dbReference type="PROSITE" id="PS50995"/>
    </source>
</evidence>
<gene>
    <name evidence="2" type="primary">marR</name>
    <name evidence="2" type="ORF">GKJPGBOP_00943</name>
</gene>
<dbReference type="Gene3D" id="1.10.10.10">
    <property type="entry name" value="Winged helix-like DNA-binding domain superfamily/Winged helix DNA-binding domain"/>
    <property type="match status" value="1"/>
</dbReference>
<dbReference type="GO" id="GO:0006950">
    <property type="term" value="P:response to stress"/>
    <property type="evidence" value="ECO:0007669"/>
    <property type="project" value="TreeGrafter"/>
</dbReference>
<comment type="caution">
    <text evidence="2">The sequence shown here is derived from an EMBL/GenBank/DDBJ whole genome shotgun (WGS) entry which is preliminary data.</text>
</comment>
<dbReference type="EMBL" id="BHZD01000001">
    <property type="protein sequence ID" value="GCD41290.1"/>
    <property type="molecule type" value="Genomic_DNA"/>
</dbReference>
<keyword evidence="3" id="KW-1185">Reference proteome</keyword>
<feature type="domain" description="HTH marR-type" evidence="1">
    <location>
        <begin position="43"/>
        <end position="172"/>
    </location>
</feature>
<dbReference type="PROSITE" id="PS50995">
    <property type="entry name" value="HTH_MARR_2"/>
    <property type="match status" value="1"/>
</dbReference>
<dbReference type="PANTHER" id="PTHR33164">
    <property type="entry name" value="TRANSCRIPTIONAL REGULATOR, MARR FAMILY"/>
    <property type="match status" value="1"/>
</dbReference>
<organism evidence="2 3">
    <name type="scientific">Streptomyces paromomycinus</name>
    <name type="common">Streptomyces rimosus subsp. paromomycinus</name>
    <dbReference type="NCBI Taxonomy" id="92743"/>
    <lineage>
        <taxon>Bacteria</taxon>
        <taxon>Bacillati</taxon>
        <taxon>Actinomycetota</taxon>
        <taxon>Actinomycetes</taxon>
        <taxon>Kitasatosporales</taxon>
        <taxon>Streptomycetaceae</taxon>
        <taxon>Streptomyces</taxon>
    </lineage>
</organism>
<dbReference type="SMART" id="SM00347">
    <property type="entry name" value="HTH_MARR"/>
    <property type="match status" value="1"/>
</dbReference>
<dbReference type="Pfam" id="PF01047">
    <property type="entry name" value="MarR"/>
    <property type="match status" value="1"/>
</dbReference>
<dbReference type="Proteomes" id="UP000286746">
    <property type="component" value="Unassembled WGS sequence"/>
</dbReference>
<name>A0A401VW40_STREY</name>
<dbReference type="InterPro" id="IPR039422">
    <property type="entry name" value="MarR/SlyA-like"/>
</dbReference>
<dbReference type="InterPro" id="IPR036388">
    <property type="entry name" value="WH-like_DNA-bd_sf"/>
</dbReference>
<reference evidence="2 3" key="1">
    <citation type="submission" date="2018-11" db="EMBL/GenBank/DDBJ databases">
        <title>Whole genome sequence of Streptomyces paromomycinus NBRC 15454(T).</title>
        <authorList>
            <person name="Komaki H."/>
            <person name="Tamura T."/>
        </authorList>
    </citation>
    <scope>NUCLEOTIDE SEQUENCE [LARGE SCALE GENOMIC DNA]</scope>
    <source>
        <strain evidence="2 3">NBRC 15454</strain>
    </source>
</reference>
<dbReference type="InterPro" id="IPR000835">
    <property type="entry name" value="HTH_MarR-typ"/>
</dbReference>
<dbReference type="PRINTS" id="PR00598">
    <property type="entry name" value="HTHMARR"/>
</dbReference>
<dbReference type="PANTHER" id="PTHR33164:SF99">
    <property type="entry name" value="MARR FAMILY REGULATORY PROTEIN"/>
    <property type="match status" value="1"/>
</dbReference>
<dbReference type="SUPFAM" id="SSF46785">
    <property type="entry name" value="Winged helix' DNA-binding domain"/>
    <property type="match status" value="1"/>
</dbReference>
<accession>A0A401VW40</accession>
<evidence type="ECO:0000313" key="2">
    <source>
        <dbReference type="EMBL" id="GCD41290.1"/>
    </source>
</evidence>
<proteinExistence type="predicted"/>
<protein>
    <submittedName>
        <fullName evidence="2">MarR family transcriptional regulator</fullName>
    </submittedName>
</protein>
<sequence length="176" mass="19330">MRSRHPVGSLDKVKHSFHVNTNDCRSQVTRYPGRVSDTIRPAPDDLLPPFARTVRGYYDDLAAAALRHGLSTAQARALIALEEPLSMSALAGHLVCDASNATRLIARMQERGLVRREAAPRDRRSKVVTATEEGRALALRVRADMHAVRGALEALTPEERTALLPLLERLGALLGR</sequence>
<dbReference type="AlphaFoldDB" id="A0A401VW40"/>
<dbReference type="InterPro" id="IPR036390">
    <property type="entry name" value="WH_DNA-bd_sf"/>
</dbReference>
<evidence type="ECO:0000313" key="3">
    <source>
        <dbReference type="Proteomes" id="UP000286746"/>
    </source>
</evidence>